<protein>
    <submittedName>
        <fullName evidence="2">Uncharacterized protein</fullName>
    </submittedName>
</protein>
<keyword evidence="1" id="KW-1133">Transmembrane helix</keyword>
<evidence type="ECO:0000313" key="2">
    <source>
        <dbReference type="EMBL" id="KIE43141.1"/>
    </source>
</evidence>
<evidence type="ECO:0000313" key="3">
    <source>
        <dbReference type="Proteomes" id="UP000031433"/>
    </source>
</evidence>
<name>A0A0C1QYA8_9BACT</name>
<dbReference type="EMBL" id="JXBL01000001">
    <property type="protein sequence ID" value="KIE43141.1"/>
    <property type="molecule type" value="Genomic_DNA"/>
</dbReference>
<dbReference type="AlphaFoldDB" id="A0A0C1QYA8"/>
<evidence type="ECO:0000256" key="1">
    <source>
        <dbReference type="SAM" id="Phobius"/>
    </source>
</evidence>
<feature type="transmembrane region" description="Helical" evidence="1">
    <location>
        <begin position="57"/>
        <end position="78"/>
    </location>
</feature>
<proteinExistence type="predicted"/>
<feature type="transmembrane region" description="Helical" evidence="1">
    <location>
        <begin position="21"/>
        <end position="45"/>
    </location>
</feature>
<keyword evidence="3" id="KW-1185">Reference proteome</keyword>
<sequence>MDTNDTQKTQCDLGLEEDVSIHIFTASAAMVGVCLTVIGLLRVVLTIRGGVTLADDMLALDAFLFLASCILSYFALRTRSSRRMHRVERWADTIFITGLVLMVSVCAIIVYEIV</sequence>
<comment type="caution">
    <text evidence="2">The sequence shown here is derived from an EMBL/GenBank/DDBJ whole genome shotgun (WGS) entry which is preliminary data.</text>
</comment>
<dbReference type="RefSeq" id="WP_039646341.1">
    <property type="nucleotide sequence ID" value="NZ_JXBL01000001.1"/>
</dbReference>
<gene>
    <name evidence="2" type="ORF">SE37_11100</name>
</gene>
<keyword evidence="1" id="KW-0812">Transmembrane</keyword>
<dbReference type="Proteomes" id="UP000031433">
    <property type="component" value="Unassembled WGS sequence"/>
</dbReference>
<accession>A0A0C1QYA8</accession>
<reference evidence="2 3" key="1">
    <citation type="submission" date="2015-01" db="EMBL/GenBank/DDBJ databases">
        <title>Genome sequence of the anaerobic bacterium Geobacter soli GSS01, a dissimilatory Fe(III) reducer from soil.</title>
        <authorList>
            <person name="Yang G."/>
            <person name="Zhou S."/>
        </authorList>
    </citation>
    <scope>NUCLEOTIDE SEQUENCE [LARGE SCALE GENOMIC DNA]</scope>
    <source>
        <strain evidence="2 3">GSS01</strain>
    </source>
</reference>
<keyword evidence="1" id="KW-0472">Membrane</keyword>
<organism evidence="2 3">
    <name type="scientific">Geobacter soli</name>
    <dbReference type="NCBI Taxonomy" id="1510391"/>
    <lineage>
        <taxon>Bacteria</taxon>
        <taxon>Pseudomonadati</taxon>
        <taxon>Thermodesulfobacteriota</taxon>
        <taxon>Desulfuromonadia</taxon>
        <taxon>Geobacterales</taxon>
        <taxon>Geobacteraceae</taxon>
        <taxon>Geobacter</taxon>
    </lineage>
</organism>
<feature type="transmembrane region" description="Helical" evidence="1">
    <location>
        <begin position="90"/>
        <end position="111"/>
    </location>
</feature>